<organism evidence="2 3">
    <name type="scientific">Frankliniella fusca</name>
    <dbReference type="NCBI Taxonomy" id="407009"/>
    <lineage>
        <taxon>Eukaryota</taxon>
        <taxon>Metazoa</taxon>
        <taxon>Ecdysozoa</taxon>
        <taxon>Arthropoda</taxon>
        <taxon>Hexapoda</taxon>
        <taxon>Insecta</taxon>
        <taxon>Pterygota</taxon>
        <taxon>Neoptera</taxon>
        <taxon>Paraneoptera</taxon>
        <taxon>Thysanoptera</taxon>
        <taxon>Terebrantia</taxon>
        <taxon>Thripoidea</taxon>
        <taxon>Thripidae</taxon>
        <taxon>Frankliniella</taxon>
    </lineage>
</organism>
<name>A0AAE1LQJ6_9NEOP</name>
<sequence>MEATATTLGQPPPVRHRPPTDVNQDITMFLESSSRQRAAMGRPPGRPHRGPPALAPCLHPPLIHRTVPLSPGISFNHTAAPPATAAPAASHAAATASATPPAAASVAPSAAASVTPESPPSDRHHQVPTPPIGNQGGEVTALIRRVVSPVSAARPSAPASASALAPPPPPPLPPPPVAPRGVEGVLTPLAALPRRLAAHRGAAGAAA</sequence>
<dbReference type="AlphaFoldDB" id="A0AAE1LQJ6"/>
<evidence type="ECO:0000313" key="3">
    <source>
        <dbReference type="Proteomes" id="UP001219518"/>
    </source>
</evidence>
<keyword evidence="3" id="KW-1185">Reference proteome</keyword>
<dbReference type="Proteomes" id="UP001219518">
    <property type="component" value="Unassembled WGS sequence"/>
</dbReference>
<feature type="region of interest" description="Disordered" evidence="1">
    <location>
        <begin position="91"/>
        <end position="137"/>
    </location>
</feature>
<feature type="compositionally biased region" description="Pro residues" evidence="1">
    <location>
        <begin position="165"/>
        <end position="178"/>
    </location>
</feature>
<proteinExistence type="predicted"/>
<feature type="compositionally biased region" description="Low complexity" evidence="1">
    <location>
        <begin position="91"/>
        <end position="116"/>
    </location>
</feature>
<feature type="compositionally biased region" description="Polar residues" evidence="1">
    <location>
        <begin position="21"/>
        <end position="36"/>
    </location>
</feature>
<evidence type="ECO:0000313" key="2">
    <source>
        <dbReference type="EMBL" id="KAK3926737.1"/>
    </source>
</evidence>
<feature type="non-terminal residue" evidence="2">
    <location>
        <position position="1"/>
    </location>
</feature>
<dbReference type="EMBL" id="JAHWGI010001270">
    <property type="protein sequence ID" value="KAK3926737.1"/>
    <property type="molecule type" value="Genomic_DNA"/>
</dbReference>
<accession>A0AAE1LQJ6</accession>
<reference evidence="2" key="1">
    <citation type="submission" date="2021-07" db="EMBL/GenBank/DDBJ databases">
        <authorList>
            <person name="Catto M.A."/>
            <person name="Jacobson A."/>
            <person name="Kennedy G."/>
            <person name="Labadie P."/>
            <person name="Hunt B.G."/>
            <person name="Srinivasan R."/>
        </authorList>
    </citation>
    <scope>NUCLEOTIDE SEQUENCE</scope>
    <source>
        <strain evidence="2">PL_HMW_Pooled</strain>
        <tissue evidence="2">Head</tissue>
    </source>
</reference>
<comment type="caution">
    <text evidence="2">The sequence shown here is derived from an EMBL/GenBank/DDBJ whole genome shotgun (WGS) entry which is preliminary data.</text>
</comment>
<feature type="region of interest" description="Disordered" evidence="1">
    <location>
        <begin position="1"/>
        <end position="59"/>
    </location>
</feature>
<evidence type="ECO:0000256" key="1">
    <source>
        <dbReference type="SAM" id="MobiDB-lite"/>
    </source>
</evidence>
<feature type="region of interest" description="Disordered" evidence="1">
    <location>
        <begin position="149"/>
        <end position="180"/>
    </location>
</feature>
<reference evidence="2" key="2">
    <citation type="journal article" date="2023" name="BMC Genomics">
        <title>Pest status, molecular evolution, and epigenetic factors derived from the genome assembly of Frankliniella fusca, a thysanopteran phytovirus vector.</title>
        <authorList>
            <person name="Catto M.A."/>
            <person name="Labadie P.E."/>
            <person name="Jacobson A.L."/>
            <person name="Kennedy G.G."/>
            <person name="Srinivasan R."/>
            <person name="Hunt B.G."/>
        </authorList>
    </citation>
    <scope>NUCLEOTIDE SEQUENCE</scope>
    <source>
        <strain evidence="2">PL_HMW_Pooled</strain>
    </source>
</reference>
<protein>
    <submittedName>
        <fullName evidence="2">Uncharacterized protein</fullName>
    </submittedName>
</protein>
<gene>
    <name evidence="2" type="ORF">KUF71_015073</name>
</gene>
<feature type="compositionally biased region" description="Low complexity" evidence="1">
    <location>
        <begin position="149"/>
        <end position="164"/>
    </location>
</feature>